<dbReference type="Pfam" id="PF00565">
    <property type="entry name" value="SNase"/>
    <property type="match status" value="1"/>
</dbReference>
<keyword evidence="3" id="KW-1185">Reference proteome</keyword>
<name>A0A1M6HKG7_9BACT</name>
<protein>
    <recommendedName>
        <fullName evidence="1">TNase-like domain-containing protein</fullName>
    </recommendedName>
</protein>
<organism evidence="2 3">
    <name type="scientific">Rubritalea squalenifaciens DSM 18772</name>
    <dbReference type="NCBI Taxonomy" id="1123071"/>
    <lineage>
        <taxon>Bacteria</taxon>
        <taxon>Pseudomonadati</taxon>
        <taxon>Verrucomicrobiota</taxon>
        <taxon>Verrucomicrobiia</taxon>
        <taxon>Verrucomicrobiales</taxon>
        <taxon>Rubritaleaceae</taxon>
        <taxon>Rubritalea</taxon>
    </lineage>
</organism>
<dbReference type="InterPro" id="IPR035437">
    <property type="entry name" value="SNase_OB-fold_sf"/>
</dbReference>
<gene>
    <name evidence="2" type="ORF">SAMN02745181_1498</name>
</gene>
<reference evidence="2 3" key="1">
    <citation type="submission" date="2016-11" db="EMBL/GenBank/DDBJ databases">
        <authorList>
            <person name="Jaros S."/>
            <person name="Januszkiewicz K."/>
            <person name="Wedrychowicz H."/>
        </authorList>
    </citation>
    <scope>NUCLEOTIDE SEQUENCE [LARGE SCALE GENOMIC DNA]</scope>
    <source>
        <strain evidence="2 3">DSM 18772</strain>
    </source>
</reference>
<accession>A0A1M6HKG7</accession>
<dbReference type="SUPFAM" id="SSF50199">
    <property type="entry name" value="Staphylococcal nuclease"/>
    <property type="match status" value="1"/>
</dbReference>
<dbReference type="OrthoDB" id="194330at2"/>
<dbReference type="RefSeq" id="WP_143158860.1">
    <property type="nucleotide sequence ID" value="NZ_FQYR01000003.1"/>
</dbReference>
<dbReference type="Proteomes" id="UP000184510">
    <property type="component" value="Unassembled WGS sequence"/>
</dbReference>
<dbReference type="STRING" id="1123071.SAMN02745181_1498"/>
<dbReference type="EMBL" id="FQYR01000003">
    <property type="protein sequence ID" value="SHJ22688.1"/>
    <property type="molecule type" value="Genomic_DNA"/>
</dbReference>
<dbReference type="Gene3D" id="2.40.50.90">
    <property type="match status" value="1"/>
</dbReference>
<dbReference type="InterPro" id="IPR016071">
    <property type="entry name" value="Staphylococal_nuclease_OB-fold"/>
</dbReference>
<evidence type="ECO:0000313" key="3">
    <source>
        <dbReference type="Proteomes" id="UP000184510"/>
    </source>
</evidence>
<dbReference type="AlphaFoldDB" id="A0A1M6HKG7"/>
<evidence type="ECO:0000259" key="1">
    <source>
        <dbReference type="Pfam" id="PF00565"/>
    </source>
</evidence>
<feature type="domain" description="TNase-like" evidence="1">
    <location>
        <begin position="100"/>
        <end position="237"/>
    </location>
</feature>
<dbReference type="InParanoid" id="A0A1M6HKG7"/>
<proteinExistence type="predicted"/>
<evidence type="ECO:0000313" key="2">
    <source>
        <dbReference type="EMBL" id="SHJ22688.1"/>
    </source>
</evidence>
<sequence>MAARKQYSGLWLLLAFALAVTAYYLREQERTDPPTAVEQLEKFIEDSLPSEGEDLIADKLTEVVLSGKGYDVLKECALEEHRHNDGDSFHVRHGRDTTEFRLYFVDTPESKYKTYRDGNDNGKRIDEQGKYFSGLSRDQTTAVGMVAKKHILKLLRRQEFTVVTKWDNVYGPERRYAFVVVDWNGKQVYLHELLVAHGLARIHTRPATLPDNTAASRQREKLKVLESLAKEAKRGGWCLK</sequence>